<proteinExistence type="inferred from homology"/>
<feature type="transmembrane region" description="Helical" evidence="4">
    <location>
        <begin position="308"/>
        <end position="330"/>
    </location>
</feature>
<feature type="transmembrane region" description="Helical" evidence="4">
    <location>
        <begin position="431"/>
        <end position="459"/>
    </location>
</feature>
<protein>
    <submittedName>
        <fullName evidence="5">Spore germination protein</fullName>
    </submittedName>
</protein>
<dbReference type="EMBL" id="CP017560">
    <property type="protein sequence ID" value="AOV07290.1"/>
    <property type="molecule type" value="Genomic_DNA"/>
</dbReference>
<feature type="region of interest" description="Disordered" evidence="3">
    <location>
        <begin position="495"/>
        <end position="518"/>
    </location>
</feature>
<dbReference type="InterPro" id="IPR004995">
    <property type="entry name" value="Spore_Ger"/>
</dbReference>
<organism evidence="5 6">
    <name type="scientific">Sporosarcina ureilytica</name>
    <dbReference type="NCBI Taxonomy" id="298596"/>
    <lineage>
        <taxon>Bacteria</taxon>
        <taxon>Bacillati</taxon>
        <taxon>Bacillota</taxon>
        <taxon>Bacilli</taxon>
        <taxon>Bacillales</taxon>
        <taxon>Caryophanaceae</taxon>
        <taxon>Sporosarcina</taxon>
    </lineage>
</organism>
<feature type="transmembrane region" description="Helical" evidence="4">
    <location>
        <begin position="350"/>
        <end position="368"/>
    </location>
</feature>
<evidence type="ECO:0000313" key="5">
    <source>
        <dbReference type="EMBL" id="AOV07290.1"/>
    </source>
</evidence>
<name>A0A1D8JF00_9BACL</name>
<feature type="region of interest" description="Disordered" evidence="3">
    <location>
        <begin position="1"/>
        <end position="24"/>
    </location>
</feature>
<keyword evidence="4" id="KW-0812">Transmembrane</keyword>
<dbReference type="PANTHER" id="PTHR22550:SF5">
    <property type="entry name" value="LEUCINE ZIPPER PROTEIN 4"/>
    <property type="match status" value="1"/>
</dbReference>
<dbReference type="Proteomes" id="UP000185746">
    <property type="component" value="Chromosome"/>
</dbReference>
<dbReference type="RefSeq" id="WP_075527419.1">
    <property type="nucleotide sequence ID" value="NZ_CP017560.1"/>
</dbReference>
<keyword evidence="2 4" id="KW-0472">Membrane</keyword>
<feature type="transmembrane region" description="Helical" evidence="4">
    <location>
        <begin position="375"/>
        <end position="394"/>
    </location>
</feature>
<feature type="compositionally biased region" description="Basic and acidic residues" evidence="3">
    <location>
        <begin position="509"/>
        <end position="518"/>
    </location>
</feature>
<keyword evidence="4" id="KW-1133">Transmembrane helix</keyword>
<evidence type="ECO:0000256" key="4">
    <source>
        <dbReference type="SAM" id="Phobius"/>
    </source>
</evidence>
<dbReference type="KEGG" id="surl:BI350_06865"/>
<evidence type="ECO:0000313" key="6">
    <source>
        <dbReference type="Proteomes" id="UP000185746"/>
    </source>
</evidence>
<feature type="transmembrane region" description="Helical" evidence="4">
    <location>
        <begin position="400"/>
        <end position="419"/>
    </location>
</feature>
<reference evidence="5 6" key="1">
    <citation type="submission" date="2016-09" db="EMBL/GenBank/DDBJ databases">
        <title>Complete genome sequence of the Lysinibacillus sphaericus LMG 22257, a specie of Bacillus with ureolytic activity that can effectively biodeposit calcium carbonate.</title>
        <authorList>
            <person name="Yan W."/>
        </authorList>
    </citation>
    <scope>NUCLEOTIDE SEQUENCE [LARGE SCALE GENOMIC DNA]</scope>
    <source>
        <strain evidence="5 6">LMG 22257</strain>
    </source>
</reference>
<accession>A0A1D8JF00</accession>
<dbReference type="PANTHER" id="PTHR22550">
    <property type="entry name" value="SPORE GERMINATION PROTEIN"/>
    <property type="match status" value="1"/>
</dbReference>
<sequence>MSNSENKQNSSEEKPTKSNGNSLSNDLLSNLNELKTVFSYPTNNALKIRHLFLPLYNQNITVLYIEGTVDIHLIDTTILEPLFTKSDGPLPNIDFVSLLMTTILPTADAKLISTVNEVQQSLVNGNTVILVDNEACAISVGTVKFENRSVSEPSTETTIIGPKAAFNESAAINRSLLRKQIRNPDFLCDTVTIGKQSEQQISIMYLKNIADSHIIEDIKKRLKKIETDSILTLSQVEQYIEERSYSLIPSTLMTERPDRAASFILEGHIVLIMENSPTALIAPTTFWSFFHTVEDQYLRMPYGNFLRIIRIAALFIALLLPALYIAVTTFHTGMIPTDLMLAIAATRERIPFPVIVEIIIMEVSFEILREAGVRVPSTLGPTIGIVGALILGQAAVEANLVSPILVVIVALTGLSSFTIPDVSLNIAIRMLRFVFLFVASLFGFIGIAVVAAFLTAYLVSMKSFGVPFFAPLSPHYPSSKDLVMRPPIWKQWIRPQSMSPKQKVRAPKPKGDGNNDEN</sequence>
<keyword evidence="6" id="KW-1185">Reference proteome</keyword>
<gene>
    <name evidence="5" type="ORF">BI350_06865</name>
</gene>
<evidence type="ECO:0000256" key="1">
    <source>
        <dbReference type="ARBA" id="ARBA00005278"/>
    </source>
</evidence>
<comment type="similarity">
    <text evidence="1">Belongs to the GerABKA family.</text>
</comment>
<dbReference type="AlphaFoldDB" id="A0A1D8JF00"/>
<dbReference type="InterPro" id="IPR050768">
    <property type="entry name" value="UPF0353/GerABKA_families"/>
</dbReference>
<evidence type="ECO:0000256" key="3">
    <source>
        <dbReference type="SAM" id="MobiDB-lite"/>
    </source>
</evidence>
<dbReference type="Pfam" id="PF03323">
    <property type="entry name" value="GerA"/>
    <property type="match status" value="1"/>
</dbReference>
<dbReference type="PIRSF" id="PIRSF005690">
    <property type="entry name" value="GerBA"/>
    <property type="match status" value="1"/>
</dbReference>
<dbReference type="GO" id="GO:0016020">
    <property type="term" value="C:membrane"/>
    <property type="evidence" value="ECO:0007669"/>
    <property type="project" value="InterPro"/>
</dbReference>
<dbReference type="GO" id="GO:0009847">
    <property type="term" value="P:spore germination"/>
    <property type="evidence" value="ECO:0007669"/>
    <property type="project" value="InterPro"/>
</dbReference>
<evidence type="ECO:0000256" key="2">
    <source>
        <dbReference type="ARBA" id="ARBA00023136"/>
    </source>
</evidence>